<evidence type="ECO:0000256" key="1">
    <source>
        <dbReference type="ARBA" id="ARBA00023015"/>
    </source>
</evidence>
<dbReference type="Gene3D" id="3.30.450.40">
    <property type="match status" value="1"/>
</dbReference>
<gene>
    <name evidence="6" type="ORF">J2Z76_000555</name>
</gene>
<dbReference type="GO" id="GO:0003677">
    <property type="term" value="F:DNA binding"/>
    <property type="evidence" value="ECO:0007669"/>
    <property type="project" value="UniProtKB-KW"/>
</dbReference>
<feature type="domain" description="HTH iclR-type" evidence="4">
    <location>
        <begin position="8"/>
        <end position="69"/>
    </location>
</feature>
<dbReference type="InterPro" id="IPR036388">
    <property type="entry name" value="WH-like_DNA-bd_sf"/>
</dbReference>
<dbReference type="PANTHER" id="PTHR30136:SF35">
    <property type="entry name" value="HTH-TYPE TRANSCRIPTIONAL REGULATOR RV1719"/>
    <property type="match status" value="1"/>
</dbReference>
<dbReference type="InterPro" id="IPR029016">
    <property type="entry name" value="GAF-like_dom_sf"/>
</dbReference>
<dbReference type="Pfam" id="PF01614">
    <property type="entry name" value="IclR_C"/>
    <property type="match status" value="1"/>
</dbReference>
<dbReference type="CDD" id="cd00090">
    <property type="entry name" value="HTH_ARSR"/>
    <property type="match status" value="1"/>
</dbReference>
<keyword evidence="1" id="KW-0805">Transcription regulation</keyword>
<dbReference type="InterPro" id="IPR011991">
    <property type="entry name" value="ArsR-like_HTH"/>
</dbReference>
<feature type="domain" description="IclR-ED" evidence="5">
    <location>
        <begin position="70"/>
        <end position="242"/>
    </location>
</feature>
<dbReference type="InterPro" id="IPR005471">
    <property type="entry name" value="Tscrpt_reg_IclR_N"/>
</dbReference>
<dbReference type="Pfam" id="PF09339">
    <property type="entry name" value="HTH_IclR"/>
    <property type="match status" value="1"/>
</dbReference>
<dbReference type="SUPFAM" id="SSF46785">
    <property type="entry name" value="Winged helix' DNA-binding domain"/>
    <property type="match status" value="1"/>
</dbReference>
<evidence type="ECO:0000259" key="5">
    <source>
        <dbReference type="PROSITE" id="PS51078"/>
    </source>
</evidence>
<dbReference type="Proteomes" id="UP001519342">
    <property type="component" value="Unassembled WGS sequence"/>
</dbReference>
<evidence type="ECO:0000256" key="2">
    <source>
        <dbReference type="ARBA" id="ARBA00023125"/>
    </source>
</evidence>
<dbReference type="RefSeq" id="WP_209510447.1">
    <property type="nucleotide sequence ID" value="NZ_JAGGKS010000001.1"/>
</dbReference>
<dbReference type="EMBL" id="JAGGKS010000001">
    <property type="protein sequence ID" value="MBP1924702.1"/>
    <property type="molecule type" value="Genomic_DNA"/>
</dbReference>
<proteinExistence type="predicted"/>
<dbReference type="InterPro" id="IPR014757">
    <property type="entry name" value="Tscrpt_reg_IclR_C"/>
</dbReference>
<evidence type="ECO:0000259" key="4">
    <source>
        <dbReference type="PROSITE" id="PS51077"/>
    </source>
</evidence>
<dbReference type="InterPro" id="IPR036390">
    <property type="entry name" value="WH_DNA-bd_sf"/>
</dbReference>
<name>A0ABS4GAY5_9FIRM</name>
<dbReference type="Gene3D" id="1.10.10.10">
    <property type="entry name" value="Winged helix-like DNA-binding domain superfamily/Winged helix DNA-binding domain"/>
    <property type="match status" value="1"/>
</dbReference>
<evidence type="ECO:0000313" key="6">
    <source>
        <dbReference type="EMBL" id="MBP1924702.1"/>
    </source>
</evidence>
<reference evidence="6 7" key="1">
    <citation type="submission" date="2021-03" db="EMBL/GenBank/DDBJ databases">
        <title>Genomic Encyclopedia of Type Strains, Phase IV (KMG-IV): sequencing the most valuable type-strain genomes for metagenomic binning, comparative biology and taxonomic classification.</title>
        <authorList>
            <person name="Goeker M."/>
        </authorList>
    </citation>
    <scope>NUCLEOTIDE SEQUENCE [LARGE SCALE GENOMIC DNA]</scope>
    <source>
        <strain evidence="6 7">DSM 24004</strain>
    </source>
</reference>
<evidence type="ECO:0000313" key="7">
    <source>
        <dbReference type="Proteomes" id="UP001519342"/>
    </source>
</evidence>
<sequence length="246" mass="27819">MEGKNSPTRSVERALEILECFLDHNELTLSQISEKTKLSPSTAHRIIATLQSKHYLEKDPESKKIFLGNKISQLSTKLPDGKYDELKKISYSHMLRLNKKYNENVRLFILDGEYKLCIAVVESTRSLRQIIRLGERHLLIVGAAGKVFLAYMDPVSRQEVIKDTRLDDSVFEKIIERGYALSVGEREEGLVGIASPIMNSQGKLIGVLSFSGPSVRFVNEEMTDKINDTIKAANDISRDLGYEKIM</sequence>
<dbReference type="PROSITE" id="PS51078">
    <property type="entry name" value="ICLR_ED"/>
    <property type="match status" value="1"/>
</dbReference>
<organism evidence="6 7">
    <name type="scientific">Sedimentibacter acidaminivorans</name>
    <dbReference type="NCBI Taxonomy" id="913099"/>
    <lineage>
        <taxon>Bacteria</taxon>
        <taxon>Bacillati</taxon>
        <taxon>Bacillota</taxon>
        <taxon>Tissierellia</taxon>
        <taxon>Sedimentibacter</taxon>
    </lineage>
</organism>
<comment type="caution">
    <text evidence="6">The sequence shown here is derived from an EMBL/GenBank/DDBJ whole genome shotgun (WGS) entry which is preliminary data.</text>
</comment>
<accession>A0ABS4GAY5</accession>
<dbReference type="SMART" id="SM00346">
    <property type="entry name" value="HTH_ICLR"/>
    <property type="match status" value="1"/>
</dbReference>
<dbReference type="InterPro" id="IPR050707">
    <property type="entry name" value="HTH_MetabolicPath_Reg"/>
</dbReference>
<evidence type="ECO:0000256" key="3">
    <source>
        <dbReference type="ARBA" id="ARBA00023163"/>
    </source>
</evidence>
<keyword evidence="2 6" id="KW-0238">DNA-binding</keyword>
<dbReference type="PROSITE" id="PS51077">
    <property type="entry name" value="HTH_ICLR"/>
    <property type="match status" value="1"/>
</dbReference>
<keyword evidence="3" id="KW-0804">Transcription</keyword>
<dbReference type="PANTHER" id="PTHR30136">
    <property type="entry name" value="HELIX-TURN-HELIX TRANSCRIPTIONAL REGULATOR, ICLR FAMILY"/>
    <property type="match status" value="1"/>
</dbReference>
<dbReference type="SUPFAM" id="SSF55781">
    <property type="entry name" value="GAF domain-like"/>
    <property type="match status" value="1"/>
</dbReference>
<keyword evidence="7" id="KW-1185">Reference proteome</keyword>
<protein>
    <submittedName>
        <fullName evidence="6">DNA-binding IclR family transcriptional regulator</fullName>
    </submittedName>
</protein>